<dbReference type="EMBL" id="BLXT01002413">
    <property type="protein sequence ID" value="GFN94156.1"/>
    <property type="molecule type" value="Genomic_DNA"/>
</dbReference>
<reference evidence="1 2" key="1">
    <citation type="journal article" date="2021" name="Elife">
        <title>Chloroplast acquisition without the gene transfer in kleptoplastic sea slugs, Plakobranchus ocellatus.</title>
        <authorList>
            <person name="Maeda T."/>
            <person name="Takahashi S."/>
            <person name="Yoshida T."/>
            <person name="Shimamura S."/>
            <person name="Takaki Y."/>
            <person name="Nagai Y."/>
            <person name="Toyoda A."/>
            <person name="Suzuki Y."/>
            <person name="Arimoto A."/>
            <person name="Ishii H."/>
            <person name="Satoh N."/>
            <person name="Nishiyama T."/>
            <person name="Hasebe M."/>
            <person name="Maruyama T."/>
            <person name="Minagawa J."/>
            <person name="Obokata J."/>
            <person name="Shigenobu S."/>
        </authorList>
    </citation>
    <scope>NUCLEOTIDE SEQUENCE [LARGE SCALE GENOMIC DNA]</scope>
</reference>
<keyword evidence="2" id="KW-1185">Reference proteome</keyword>
<organism evidence="1 2">
    <name type="scientific">Plakobranchus ocellatus</name>
    <dbReference type="NCBI Taxonomy" id="259542"/>
    <lineage>
        <taxon>Eukaryota</taxon>
        <taxon>Metazoa</taxon>
        <taxon>Spiralia</taxon>
        <taxon>Lophotrochozoa</taxon>
        <taxon>Mollusca</taxon>
        <taxon>Gastropoda</taxon>
        <taxon>Heterobranchia</taxon>
        <taxon>Euthyneura</taxon>
        <taxon>Panpulmonata</taxon>
        <taxon>Sacoglossa</taxon>
        <taxon>Placobranchoidea</taxon>
        <taxon>Plakobranchidae</taxon>
        <taxon>Plakobranchus</taxon>
    </lineage>
</organism>
<proteinExistence type="predicted"/>
<accession>A0AAV3ZFS7</accession>
<evidence type="ECO:0000313" key="2">
    <source>
        <dbReference type="Proteomes" id="UP000735302"/>
    </source>
</evidence>
<dbReference type="AlphaFoldDB" id="A0AAV3ZFS7"/>
<evidence type="ECO:0000313" key="1">
    <source>
        <dbReference type="EMBL" id="GFN94156.1"/>
    </source>
</evidence>
<sequence length="127" mass="14342">MERSINNSESSALLYDVKLQHRECSTATVPKDSAHGCWLTVVIARPTKFCNKQAKNERHERGRDQGKHYSYSSEKNPHRYFSFFALSSLSAGVPVTYLFSDLSFAAQTADISGIWSKPLNDKIINEI</sequence>
<dbReference type="Proteomes" id="UP000735302">
    <property type="component" value="Unassembled WGS sequence"/>
</dbReference>
<comment type="caution">
    <text evidence="1">The sequence shown here is derived from an EMBL/GenBank/DDBJ whole genome shotgun (WGS) entry which is preliminary data.</text>
</comment>
<gene>
    <name evidence="1" type="ORF">PoB_002066200</name>
</gene>
<protein>
    <submittedName>
        <fullName evidence="1">Uncharacterized protein</fullName>
    </submittedName>
</protein>
<name>A0AAV3ZFS7_9GAST</name>